<protein>
    <submittedName>
        <fullName evidence="6">LysR family transcriptional regulator</fullName>
    </submittedName>
</protein>
<dbReference type="Proteomes" id="UP000526734">
    <property type="component" value="Unassembled WGS sequence"/>
</dbReference>
<dbReference type="SUPFAM" id="SSF46785">
    <property type="entry name" value="Winged helix' DNA-binding domain"/>
    <property type="match status" value="1"/>
</dbReference>
<evidence type="ECO:0000256" key="1">
    <source>
        <dbReference type="ARBA" id="ARBA00009437"/>
    </source>
</evidence>
<comment type="similarity">
    <text evidence="1">Belongs to the LysR transcriptional regulatory family.</text>
</comment>
<organism evidence="6 7">
    <name type="scientific">Amycolatopsis dendrobii</name>
    <dbReference type="NCBI Taxonomy" id="2760662"/>
    <lineage>
        <taxon>Bacteria</taxon>
        <taxon>Bacillati</taxon>
        <taxon>Actinomycetota</taxon>
        <taxon>Actinomycetes</taxon>
        <taxon>Pseudonocardiales</taxon>
        <taxon>Pseudonocardiaceae</taxon>
        <taxon>Amycolatopsis</taxon>
    </lineage>
</organism>
<keyword evidence="3" id="KW-0238">DNA-binding</keyword>
<feature type="domain" description="HTH lysR-type" evidence="5">
    <location>
        <begin position="29"/>
        <end position="86"/>
    </location>
</feature>
<dbReference type="PRINTS" id="PR00039">
    <property type="entry name" value="HTHLYSR"/>
</dbReference>
<keyword evidence="4" id="KW-0804">Transcription</keyword>
<comment type="caution">
    <text evidence="6">The sequence shown here is derived from an EMBL/GenBank/DDBJ whole genome shotgun (WGS) entry which is preliminary data.</text>
</comment>
<evidence type="ECO:0000256" key="2">
    <source>
        <dbReference type="ARBA" id="ARBA00023015"/>
    </source>
</evidence>
<dbReference type="PANTHER" id="PTHR30346">
    <property type="entry name" value="TRANSCRIPTIONAL DUAL REGULATOR HCAR-RELATED"/>
    <property type="match status" value="1"/>
</dbReference>
<dbReference type="PANTHER" id="PTHR30346:SF29">
    <property type="entry name" value="LYSR SUBSTRATE-BINDING"/>
    <property type="match status" value="1"/>
</dbReference>
<keyword evidence="2" id="KW-0805">Transcription regulation</keyword>
<dbReference type="CDD" id="cd05466">
    <property type="entry name" value="PBP2_LTTR_substrate"/>
    <property type="match status" value="1"/>
</dbReference>
<evidence type="ECO:0000256" key="4">
    <source>
        <dbReference type="ARBA" id="ARBA00023163"/>
    </source>
</evidence>
<dbReference type="Gene3D" id="3.40.190.290">
    <property type="match status" value="1"/>
</dbReference>
<evidence type="ECO:0000313" key="6">
    <source>
        <dbReference type="EMBL" id="MBB1158150.1"/>
    </source>
</evidence>
<dbReference type="InterPro" id="IPR005119">
    <property type="entry name" value="LysR_subst-bd"/>
</dbReference>
<dbReference type="EMBL" id="JACGZW010000012">
    <property type="protein sequence ID" value="MBB1158150.1"/>
    <property type="molecule type" value="Genomic_DNA"/>
</dbReference>
<dbReference type="FunFam" id="1.10.10.10:FF:000001">
    <property type="entry name" value="LysR family transcriptional regulator"/>
    <property type="match status" value="1"/>
</dbReference>
<dbReference type="PROSITE" id="PS50931">
    <property type="entry name" value="HTH_LYSR"/>
    <property type="match status" value="1"/>
</dbReference>
<dbReference type="GO" id="GO:0032993">
    <property type="term" value="C:protein-DNA complex"/>
    <property type="evidence" value="ECO:0007669"/>
    <property type="project" value="TreeGrafter"/>
</dbReference>
<dbReference type="Gene3D" id="1.10.10.10">
    <property type="entry name" value="Winged helix-like DNA-binding domain superfamily/Winged helix DNA-binding domain"/>
    <property type="match status" value="1"/>
</dbReference>
<sequence length="321" mass="33942">MSYLLALRHRSEADMAGSDTPATWTVASVDIRRLKYFLATVDHGGIGRAAQALLVAQPSLSQAIKTLEREVGTALFERRGRGLALTAAGHALIAPARQLLRDAAAATAAAQDVARLHAGWLQIVALPTLAVDPLAELTGRFRARHPNVGLDVVAPADADDVVERVRAGDSELGLTLLPGVHEDLRHYELAPQHFDVVLPPGSKPGTGRRVTIDAAALDQLDWVITPPATSTRALLDQAMADSGGEVRIAVETDDREAIVPLVLAGAGATLLPRSMARQAADRGALVRAVRPPLVRRVGLLYRAQTLSEPARAFMAAASAPS</sequence>
<dbReference type="AlphaFoldDB" id="A0A7W3W3J7"/>
<evidence type="ECO:0000259" key="5">
    <source>
        <dbReference type="PROSITE" id="PS50931"/>
    </source>
</evidence>
<dbReference type="GO" id="GO:0003700">
    <property type="term" value="F:DNA-binding transcription factor activity"/>
    <property type="evidence" value="ECO:0007669"/>
    <property type="project" value="InterPro"/>
</dbReference>
<dbReference type="SUPFAM" id="SSF53850">
    <property type="entry name" value="Periplasmic binding protein-like II"/>
    <property type="match status" value="1"/>
</dbReference>
<dbReference type="Pfam" id="PF03466">
    <property type="entry name" value="LysR_substrate"/>
    <property type="match status" value="1"/>
</dbReference>
<reference evidence="6 7" key="1">
    <citation type="submission" date="2020-08" db="EMBL/GenBank/DDBJ databases">
        <title>Amycolatopsis sp. nov. DR6-1 isolated from Dendrobium heterocarpum.</title>
        <authorList>
            <person name="Tedsree N."/>
            <person name="Kuncharoen N."/>
            <person name="Likhitwitayawuid K."/>
            <person name="Tanasupawat S."/>
        </authorList>
    </citation>
    <scope>NUCLEOTIDE SEQUENCE [LARGE SCALE GENOMIC DNA]</scope>
    <source>
        <strain evidence="6 7">DR6-1</strain>
    </source>
</reference>
<gene>
    <name evidence="6" type="ORF">H4281_33825</name>
</gene>
<proteinExistence type="inferred from homology"/>
<evidence type="ECO:0000313" key="7">
    <source>
        <dbReference type="Proteomes" id="UP000526734"/>
    </source>
</evidence>
<dbReference type="InterPro" id="IPR036390">
    <property type="entry name" value="WH_DNA-bd_sf"/>
</dbReference>
<accession>A0A7W3W3J7</accession>
<evidence type="ECO:0000256" key="3">
    <source>
        <dbReference type="ARBA" id="ARBA00023125"/>
    </source>
</evidence>
<dbReference type="InterPro" id="IPR000847">
    <property type="entry name" value="LysR_HTH_N"/>
</dbReference>
<dbReference type="Pfam" id="PF00126">
    <property type="entry name" value="HTH_1"/>
    <property type="match status" value="1"/>
</dbReference>
<dbReference type="GO" id="GO:0003677">
    <property type="term" value="F:DNA binding"/>
    <property type="evidence" value="ECO:0007669"/>
    <property type="project" value="UniProtKB-KW"/>
</dbReference>
<name>A0A7W3W3J7_9PSEU</name>
<dbReference type="RefSeq" id="WP_182894906.1">
    <property type="nucleotide sequence ID" value="NZ_JACGZW010000012.1"/>
</dbReference>
<keyword evidence="7" id="KW-1185">Reference proteome</keyword>
<dbReference type="InterPro" id="IPR036388">
    <property type="entry name" value="WH-like_DNA-bd_sf"/>
</dbReference>